<dbReference type="InterPro" id="IPR045269">
    <property type="entry name" value="Atg1-like"/>
</dbReference>
<organism evidence="6 7">
    <name type="scientific">Tritrichomonas musculus</name>
    <dbReference type="NCBI Taxonomy" id="1915356"/>
    <lineage>
        <taxon>Eukaryota</taxon>
        <taxon>Metamonada</taxon>
        <taxon>Parabasalia</taxon>
        <taxon>Tritrichomonadida</taxon>
        <taxon>Tritrichomonadidae</taxon>
        <taxon>Tritrichomonas</taxon>
    </lineage>
</organism>
<dbReference type="CDD" id="cd14008">
    <property type="entry name" value="STKc_LKB1_CaMKK"/>
    <property type="match status" value="1"/>
</dbReference>
<proteinExistence type="inferred from homology"/>
<dbReference type="PANTHER" id="PTHR24348">
    <property type="entry name" value="SERINE/THREONINE-PROTEIN KINASE UNC-51-RELATED"/>
    <property type="match status" value="1"/>
</dbReference>
<keyword evidence="1 3" id="KW-0547">Nucleotide-binding</keyword>
<feature type="binding site" evidence="3">
    <location>
        <position position="68"/>
    </location>
    <ligand>
        <name>ATP</name>
        <dbReference type="ChEBI" id="CHEBI:30616"/>
    </ligand>
</feature>
<dbReference type="InterPro" id="IPR017441">
    <property type="entry name" value="Protein_kinase_ATP_BS"/>
</dbReference>
<dbReference type="InterPro" id="IPR011009">
    <property type="entry name" value="Kinase-like_dom_sf"/>
</dbReference>
<dbReference type="Proteomes" id="UP001470230">
    <property type="component" value="Unassembled WGS sequence"/>
</dbReference>
<keyword evidence="4" id="KW-0808">Transferase</keyword>
<evidence type="ECO:0000256" key="2">
    <source>
        <dbReference type="ARBA" id="ARBA00022840"/>
    </source>
</evidence>
<reference evidence="6 7" key="1">
    <citation type="submission" date="2024-04" db="EMBL/GenBank/DDBJ databases">
        <title>Tritrichomonas musculus Genome.</title>
        <authorList>
            <person name="Alves-Ferreira E."/>
            <person name="Grigg M."/>
            <person name="Lorenzi H."/>
            <person name="Galac M."/>
        </authorList>
    </citation>
    <scope>NUCLEOTIDE SEQUENCE [LARGE SCALE GENOMIC DNA]</scope>
    <source>
        <strain evidence="6 7">EAF2021</strain>
    </source>
</reference>
<protein>
    <recommendedName>
        <fullName evidence="5">Protein kinase domain-containing protein</fullName>
    </recommendedName>
</protein>
<keyword evidence="2 3" id="KW-0067">ATP-binding</keyword>
<dbReference type="SUPFAM" id="SSF56112">
    <property type="entry name" value="Protein kinase-like (PK-like)"/>
    <property type="match status" value="1"/>
</dbReference>
<keyword evidence="4" id="KW-0418">Kinase</keyword>
<evidence type="ECO:0000259" key="5">
    <source>
        <dbReference type="PROSITE" id="PS50011"/>
    </source>
</evidence>
<comment type="similarity">
    <text evidence="4">Belongs to the protein kinase superfamily.</text>
</comment>
<keyword evidence="4" id="KW-0723">Serine/threonine-protein kinase</keyword>
<evidence type="ECO:0000256" key="3">
    <source>
        <dbReference type="PROSITE-ProRule" id="PRU10141"/>
    </source>
</evidence>
<dbReference type="Pfam" id="PF00069">
    <property type="entry name" value="Pkinase"/>
    <property type="match status" value="1"/>
</dbReference>
<dbReference type="SMART" id="SM00220">
    <property type="entry name" value="S_TKc"/>
    <property type="match status" value="1"/>
</dbReference>
<dbReference type="Gene3D" id="1.10.510.10">
    <property type="entry name" value="Transferase(Phosphotransferase) domain 1"/>
    <property type="match status" value="1"/>
</dbReference>
<dbReference type="PANTHER" id="PTHR24348:SF72">
    <property type="entry name" value="SERINE_THREONINE PROTEIN KINASE"/>
    <property type="match status" value="1"/>
</dbReference>
<dbReference type="PROSITE" id="PS50011">
    <property type="entry name" value="PROTEIN_KINASE_DOM"/>
    <property type="match status" value="1"/>
</dbReference>
<gene>
    <name evidence="6" type="ORF">M9Y10_016099</name>
</gene>
<keyword evidence="7" id="KW-1185">Reference proteome</keyword>
<accession>A0ABR2I5L2</accession>
<evidence type="ECO:0000256" key="1">
    <source>
        <dbReference type="ARBA" id="ARBA00022741"/>
    </source>
</evidence>
<dbReference type="PROSITE" id="PS00107">
    <property type="entry name" value="PROTEIN_KINASE_ATP"/>
    <property type="match status" value="1"/>
</dbReference>
<name>A0ABR2I5L2_9EUKA</name>
<dbReference type="EMBL" id="JAPFFF010000020">
    <property type="protein sequence ID" value="KAK8857691.1"/>
    <property type="molecule type" value="Genomic_DNA"/>
</dbReference>
<evidence type="ECO:0000313" key="6">
    <source>
        <dbReference type="EMBL" id="KAK8857691.1"/>
    </source>
</evidence>
<feature type="domain" description="Protein kinase" evidence="5">
    <location>
        <begin position="39"/>
        <end position="302"/>
    </location>
</feature>
<sequence length="361" mass="41386">MNGVHKVSSFPSFNWSTKIKVCYNEAPREVKKYKQVNQYLLLKKLGEGSYSKVYLGLDEDAGKYYAIKRIQKKVLIKSNCGLSQLEFEVEVMRKFEHDNIIKLREVIYVSNEETFYLVLDYSNCGNLGHLLKSGTKFNEEQIQNIFSQLVEGLSYIHERSIVHQDIKPSNLLLKSDGKVIITDFGIGRSSDKSAKVLGTPAYQAPEVISETKNNIEEEHNQKLNSAQEDIWSLGVTLYELSFNKLPFEGDNLFEIVHSISNTDLSESPQPCDSSLWDLIKKMLTVDPKKRITLSEIQRHPYYVNASRDKNVASNVKPISIPTIEKESKITRVEGTIFEESFEIFENQIKNHYEDKSILVGR</sequence>
<dbReference type="InterPro" id="IPR000719">
    <property type="entry name" value="Prot_kinase_dom"/>
</dbReference>
<comment type="caution">
    <text evidence="6">The sequence shown here is derived from an EMBL/GenBank/DDBJ whole genome shotgun (WGS) entry which is preliminary data.</text>
</comment>
<dbReference type="InterPro" id="IPR008271">
    <property type="entry name" value="Ser/Thr_kinase_AS"/>
</dbReference>
<evidence type="ECO:0000256" key="4">
    <source>
        <dbReference type="RuleBase" id="RU000304"/>
    </source>
</evidence>
<dbReference type="PROSITE" id="PS00108">
    <property type="entry name" value="PROTEIN_KINASE_ST"/>
    <property type="match status" value="1"/>
</dbReference>
<evidence type="ECO:0000313" key="7">
    <source>
        <dbReference type="Proteomes" id="UP001470230"/>
    </source>
</evidence>